<dbReference type="Proteomes" id="UP000230605">
    <property type="component" value="Chromosome 2"/>
</dbReference>
<evidence type="ECO:0000313" key="15">
    <source>
        <dbReference type="EMBL" id="WPA98466.1"/>
    </source>
</evidence>
<dbReference type="GO" id="GO:0003712">
    <property type="term" value="F:transcription coregulator activity"/>
    <property type="evidence" value="ECO:0007669"/>
    <property type="project" value="InterPro"/>
</dbReference>
<comment type="subunit">
    <text evidence="3">Component of the SRB8-11 complex, which itself associates with the Mediator complex.</text>
</comment>
<gene>
    <name evidence="14" type="ORF">CB0940_05873</name>
    <name evidence="15" type="ORF">RHO25_003078</name>
</gene>
<evidence type="ECO:0000256" key="11">
    <source>
        <dbReference type="ARBA" id="ARBA00032010"/>
    </source>
</evidence>
<evidence type="ECO:0000256" key="1">
    <source>
        <dbReference type="ARBA" id="ARBA00004123"/>
    </source>
</evidence>
<keyword evidence="17" id="KW-1185">Reference proteome</keyword>
<comment type="similarity">
    <text evidence="2">Belongs to the Mediator complex subunit 12 family.</text>
</comment>
<dbReference type="Proteomes" id="UP001302367">
    <property type="component" value="Chromosome 2"/>
</dbReference>
<evidence type="ECO:0000256" key="5">
    <source>
        <dbReference type="ARBA" id="ARBA00022491"/>
    </source>
</evidence>
<evidence type="ECO:0000256" key="7">
    <source>
        <dbReference type="ARBA" id="ARBA00023159"/>
    </source>
</evidence>
<dbReference type="InterPro" id="IPR057344">
    <property type="entry name" value="ARM_SRB8"/>
</dbReference>
<evidence type="ECO:0000256" key="3">
    <source>
        <dbReference type="ARBA" id="ARBA00011629"/>
    </source>
</evidence>
<evidence type="ECO:0000256" key="8">
    <source>
        <dbReference type="ARBA" id="ARBA00023163"/>
    </source>
</evidence>
<feature type="compositionally biased region" description="Pro residues" evidence="12">
    <location>
        <begin position="123"/>
        <end position="132"/>
    </location>
</feature>
<evidence type="ECO:0000313" key="17">
    <source>
        <dbReference type="Proteomes" id="UP001302367"/>
    </source>
</evidence>
<feature type="compositionally biased region" description="Polar residues" evidence="12">
    <location>
        <begin position="71"/>
        <end position="82"/>
    </location>
</feature>
<feature type="region of interest" description="Disordered" evidence="12">
    <location>
        <begin position="1"/>
        <end position="46"/>
    </location>
</feature>
<comment type="subcellular location">
    <subcellularLocation>
        <location evidence="1">Nucleus</location>
    </subcellularLocation>
</comment>
<evidence type="ECO:0000256" key="4">
    <source>
        <dbReference type="ARBA" id="ARBA00019622"/>
    </source>
</evidence>
<feature type="region of interest" description="Disordered" evidence="12">
    <location>
        <begin position="71"/>
        <end position="138"/>
    </location>
</feature>
<evidence type="ECO:0000256" key="2">
    <source>
        <dbReference type="ARBA" id="ARBA00010289"/>
    </source>
</evidence>
<protein>
    <recommendedName>
        <fullName evidence="4">Mediator of RNA polymerase II transcription subunit 12</fullName>
    </recommendedName>
    <alternativeName>
        <fullName evidence="11">Mediator complex subunit 12</fullName>
    </alternativeName>
</protein>
<proteinExistence type="inferred from homology"/>
<name>A0A2G5I096_CERBT</name>
<dbReference type="Pfam" id="PF09497">
    <property type="entry name" value="Med12"/>
    <property type="match status" value="1"/>
</dbReference>
<dbReference type="EMBL" id="LKMD01000102">
    <property type="protein sequence ID" value="PIA98206.1"/>
    <property type="molecule type" value="Genomic_DNA"/>
</dbReference>
<dbReference type="GO" id="GO:0006357">
    <property type="term" value="P:regulation of transcription by RNA polymerase II"/>
    <property type="evidence" value="ECO:0007669"/>
    <property type="project" value="InterPro"/>
</dbReference>
<organism evidence="14 16">
    <name type="scientific">Cercospora beticola</name>
    <name type="common">Sugarbeet leaf spot fungus</name>
    <dbReference type="NCBI Taxonomy" id="122368"/>
    <lineage>
        <taxon>Eukaryota</taxon>
        <taxon>Fungi</taxon>
        <taxon>Dikarya</taxon>
        <taxon>Ascomycota</taxon>
        <taxon>Pezizomycotina</taxon>
        <taxon>Dothideomycetes</taxon>
        <taxon>Dothideomycetidae</taxon>
        <taxon>Mycosphaerellales</taxon>
        <taxon>Mycosphaerellaceae</taxon>
        <taxon>Cercospora</taxon>
    </lineage>
</organism>
<keyword evidence="9" id="KW-0539">Nucleus</keyword>
<dbReference type="PANTHER" id="PTHR46567">
    <property type="entry name" value="MEDIATOR OF RNA POLYMERASE II TRANSCRIPTION SUBUNIT 12"/>
    <property type="match status" value="1"/>
</dbReference>
<evidence type="ECO:0000313" key="16">
    <source>
        <dbReference type="Proteomes" id="UP000230605"/>
    </source>
</evidence>
<accession>A0A2G5I096</accession>
<reference evidence="14 16" key="1">
    <citation type="submission" date="2015-10" db="EMBL/GenBank/DDBJ databases">
        <title>The cercosporin biosynthetic gene cluster was horizontally transferred to several fungal lineages and shown to be expanded in Cercospora beticola based on microsynteny with recipient genomes.</title>
        <authorList>
            <person name="De Jonge R."/>
            <person name="Ebert M.K."/>
            <person name="Suttle J.C."/>
            <person name="Jurick Ii W.M."/>
            <person name="Secor G.A."/>
            <person name="Thomma B.P."/>
            <person name="Van De Peer Y."/>
            <person name="Bolton M.D."/>
        </authorList>
    </citation>
    <scope>NUCLEOTIDE SEQUENCE [LARGE SCALE GENOMIC DNA]</scope>
    <source>
        <strain evidence="14 16">09-40</strain>
    </source>
</reference>
<evidence type="ECO:0000256" key="6">
    <source>
        <dbReference type="ARBA" id="ARBA00023015"/>
    </source>
</evidence>
<sequence>MDHGHRPLGGGTGQRPLPPQRAVSGSHALQQGLKRPAVPSRLNNVRSVSQPGFYVDLTSDAATRQNAAAFTNNGGSLYTSPNVIDLSDDDQARPAKRARTDAHVPPPGEGGVQDPAHRRRPGSPLPPPPVPRLPACMGRSRRPAVDRLARRANGLEPPLCATRLPLPKQVADFAPWNGQHPEDVMTDGVVKGGYYDKPPGPNSTETNSAKPTIWPNLSAKNNMGLQTLSYLFTSVLEKRQALGKCTAPSTFKPPPRVTVTDTKREAWLRDLANPEVPLRKQSRTIPHGIRGKLLMEQCLGKNIAMPRAVWLAKCVGANELRAFRRKGVSGTAAAAGESKWVREWTVQVEFFLESVIAMCGQPEWQSKMDYAVKLATAFYAERLLERDHYLDWIVSSYAQATTERLPIWIILVQLYWKEITSFGRRGRRLAEATLENLQQLTRLDSRVHDSLKARLQKLVMIMAVTNRGCLIIPRSWQKYQHLLTPKTAAPGTPAQNITKRNRRLLAPLMKTPQNTRCPLLTLYGILDAHAHALHVDVGRLATACQAIIPEVDKLIAALLTWSSSVYRTGINRAYLAAKVIAVLASKGLDTDGAILSFLGIPQSVSIVAADVHRVLTELVRENGFSCGRYLQWLITSGAVSGSASPDLATGLLIALPASALPAHLQNTRKSLLHRISEVKDEGSVVSDILGVGIDDSDTASRVRVMQQTESLGAAAKQELADALTAQVEYLVKESILTHRWFCFARDVLEIILDMRALRHLLQMSMTSGDPGILASISDTIDYHRKSFAAMGYLMPMVDDLLEHYRVLRSQQALDRALIISLITLTKPWADKMHLLQSQQILGALPNDLLICEQQTSMAVCSPASDSLVSMQAGSLDSDQEIDAVFASGNTMDEQLMQRVFARIAQRAGKFESEQDHAASKLCAWLTQLRAVDASNFDLLATNHVQACLRSSGDAASSLTLISALVASGCMELETIIGLAQNMKTPASACTMVRLLTATASICVGLGEHEAYRFRVIQQRACQTSADALVPLLVTAMDDNKFPASDPGIITLLLEYTVSRYQVCLRALTSARPSPAFLSNCTKLVTKMLSPSCDEYVSVVGLDAKTIIGLADAISVAQCTMALALLAKKEALRGLPNESTLQPAILDAIVHGSEIWPQLLESAGQDTVRSIYQWAKDQVLVCASLETGPASIDEAKASRNLDILCVAHHAAKDNSKSQIVSSILDRLKELLERLPKEPLGVEHKQYLMALRILLHLCILYACDPTSDREGPRTSRESLLATLCIFLGHPGLQCHQEILEYIHDVASALSDALPAESLTALGHAMLRNGVRDPRLAFILGMINNPDAWLALVSYPQPQPGGGSAQAKALLQRAAQQQQQAQAAGRPGPMSGAGGSAVLQRAMSLRAGQQPQGEPKVVPYTLRRWEMMSDATPSMGDNDTSLSLGLFGARKVY</sequence>
<feature type="compositionally biased region" description="Basic and acidic residues" evidence="12">
    <location>
        <begin position="90"/>
        <end position="102"/>
    </location>
</feature>
<reference evidence="15 17" key="2">
    <citation type="submission" date="2023-09" db="EMBL/GenBank/DDBJ databases">
        <title>Complete-Gapless Cercospora beticola genome.</title>
        <authorList>
            <person name="Wyatt N.A."/>
            <person name="Spanner R.E."/>
            <person name="Bolton M.D."/>
        </authorList>
    </citation>
    <scope>NUCLEOTIDE SEQUENCE [LARGE SCALE GENOMIC DNA]</scope>
    <source>
        <strain evidence="15">Cb09-40</strain>
    </source>
</reference>
<dbReference type="GO" id="GO:0016592">
    <property type="term" value="C:mediator complex"/>
    <property type="evidence" value="ECO:0007669"/>
    <property type="project" value="InterPro"/>
</dbReference>
<evidence type="ECO:0000256" key="9">
    <source>
        <dbReference type="ARBA" id="ARBA00023242"/>
    </source>
</evidence>
<feature type="domain" description="Mediator complex subunit Med12" evidence="13">
    <location>
        <begin position="250"/>
        <end position="313"/>
    </location>
</feature>
<dbReference type="PANTHER" id="PTHR46567:SF1">
    <property type="entry name" value="MEDIATOR OF RNA POLYMERASE II TRANSCRIPTION SUBUNIT 12"/>
    <property type="match status" value="1"/>
</dbReference>
<comment type="function">
    <text evidence="10">Component of the SRB8-11 complex. The SRB8-11 complex is a regulatory module of the Mediator complex which is itself involved in regulation of basal and activated RNA polymerase II-dependent transcription. The SRB8-11 complex may be involved in the transcriptional repression of a subset of genes regulated by Mediator. It may inhibit the association of the Mediator complex with RNA polymerase II to form the holoenzyme complex.</text>
</comment>
<feature type="region of interest" description="Disordered" evidence="12">
    <location>
        <begin position="1368"/>
        <end position="1392"/>
    </location>
</feature>
<keyword evidence="7" id="KW-0010">Activator</keyword>
<dbReference type="InterPro" id="IPR019035">
    <property type="entry name" value="Mediator_Med12"/>
</dbReference>
<evidence type="ECO:0000259" key="13">
    <source>
        <dbReference type="SMART" id="SM01281"/>
    </source>
</evidence>
<keyword evidence="6" id="KW-0805">Transcription regulation</keyword>
<evidence type="ECO:0000313" key="14">
    <source>
        <dbReference type="EMBL" id="PIA98206.1"/>
    </source>
</evidence>
<dbReference type="Pfam" id="PF25326">
    <property type="entry name" value="ARM_SRB8"/>
    <property type="match status" value="1"/>
</dbReference>
<keyword evidence="5" id="KW-0678">Repressor</keyword>
<dbReference type="SMART" id="SM01281">
    <property type="entry name" value="Med12"/>
    <property type="match status" value="1"/>
</dbReference>
<dbReference type="EMBL" id="CP134185">
    <property type="protein sequence ID" value="WPA98466.1"/>
    <property type="molecule type" value="Genomic_DNA"/>
</dbReference>
<feature type="compositionally biased region" description="Low complexity" evidence="12">
    <location>
        <begin position="1368"/>
        <end position="1381"/>
    </location>
</feature>
<keyword evidence="8" id="KW-0804">Transcription</keyword>
<evidence type="ECO:0000256" key="12">
    <source>
        <dbReference type="SAM" id="MobiDB-lite"/>
    </source>
</evidence>
<dbReference type="OrthoDB" id="20828at2759"/>
<evidence type="ECO:0000256" key="10">
    <source>
        <dbReference type="ARBA" id="ARBA00025661"/>
    </source>
</evidence>